<reference evidence="3 4" key="1">
    <citation type="journal article" date="2024" name="J. Plant Pathol.">
        <title>Sequence and assembly of the genome of Seiridium unicorne, isolate CBS 538.82, causal agent of cypress canker disease.</title>
        <authorList>
            <person name="Scali E."/>
            <person name="Rocca G.D."/>
            <person name="Danti R."/>
            <person name="Garbelotto M."/>
            <person name="Barberini S."/>
            <person name="Baroncelli R."/>
            <person name="Emiliani G."/>
        </authorList>
    </citation>
    <scope>NUCLEOTIDE SEQUENCE [LARGE SCALE GENOMIC DNA]</scope>
    <source>
        <strain evidence="3 4">BM-138-508</strain>
    </source>
</reference>
<dbReference type="PANTHER" id="PTHR10039">
    <property type="entry name" value="AMELOGENIN"/>
    <property type="match status" value="1"/>
</dbReference>
<keyword evidence="1" id="KW-0677">Repeat</keyword>
<evidence type="ECO:0000313" key="4">
    <source>
        <dbReference type="Proteomes" id="UP001408356"/>
    </source>
</evidence>
<dbReference type="InterPro" id="IPR027417">
    <property type="entry name" value="P-loop_NTPase"/>
</dbReference>
<name>A0ABR2UX25_9PEZI</name>
<organism evidence="3 4">
    <name type="scientific">Seiridium unicorne</name>
    <dbReference type="NCBI Taxonomy" id="138068"/>
    <lineage>
        <taxon>Eukaryota</taxon>
        <taxon>Fungi</taxon>
        <taxon>Dikarya</taxon>
        <taxon>Ascomycota</taxon>
        <taxon>Pezizomycotina</taxon>
        <taxon>Sordariomycetes</taxon>
        <taxon>Xylariomycetidae</taxon>
        <taxon>Amphisphaeriales</taxon>
        <taxon>Sporocadaceae</taxon>
        <taxon>Seiridium</taxon>
    </lineage>
</organism>
<comment type="caution">
    <text evidence="3">The sequence shown here is derived from an EMBL/GenBank/DDBJ whole genome shotgun (WGS) entry which is preliminary data.</text>
</comment>
<evidence type="ECO:0000259" key="2">
    <source>
        <dbReference type="Pfam" id="PF24883"/>
    </source>
</evidence>
<dbReference type="SUPFAM" id="SSF52540">
    <property type="entry name" value="P-loop containing nucleoside triphosphate hydrolases"/>
    <property type="match status" value="1"/>
</dbReference>
<accession>A0ABR2UX25</accession>
<dbReference type="Pfam" id="PF24883">
    <property type="entry name" value="NPHP3_N"/>
    <property type="match status" value="1"/>
</dbReference>
<sequence>MEALAAIGLASNVFQFIDFALSLVSTFTQIHGSTEGSTAELLNLETVYDKLQECDLDLTITSSEQIPEGDPLMKQLLAIQKLALTARADCERLLTLVRELRIEHGSESRWKSTVMAIKTGFKGREIAGLDVNLRRTRATLTLHICVITSKYCTALNTVCIQLRSTSKAYHLEQHEQLENIEQMLEAIQARIEAAEPHELSDIDELAKQMTDLTLATRGVAYKQQVISSLGFPCRLLRHDSIPEAYHRTYEWVFHAENSTYDKVARKKIGVLKWMESGTGIFWVSGKPGSGKSTFMKFVADNQQTVTGLSKWAAPHTAIVASHYFWVHGTPIQKSRQGLLQTLLFELFRQHPPLIDAIYDKPWSAPSYSDSVVNNGWGLLKLQRLLRDIADRKDSPFRLCLFIDGVDDYDGDHALSEHILALSRSPHVKLCISSRGWNVFEDAFGQFDKLYMSSPTATF</sequence>
<dbReference type="EMBL" id="JARVKF010000331">
    <property type="protein sequence ID" value="KAK9418978.1"/>
    <property type="molecule type" value="Genomic_DNA"/>
</dbReference>
<dbReference type="PANTHER" id="PTHR10039:SF5">
    <property type="entry name" value="NACHT DOMAIN-CONTAINING PROTEIN"/>
    <property type="match status" value="1"/>
</dbReference>
<feature type="domain" description="Nephrocystin 3-like N-terminal" evidence="2">
    <location>
        <begin position="270"/>
        <end position="434"/>
    </location>
</feature>
<protein>
    <submittedName>
        <fullName evidence="3">Nacht nucleoside triphosphatase</fullName>
    </submittedName>
</protein>
<dbReference type="Proteomes" id="UP001408356">
    <property type="component" value="Unassembled WGS sequence"/>
</dbReference>
<proteinExistence type="predicted"/>
<dbReference type="Gene3D" id="3.40.50.300">
    <property type="entry name" value="P-loop containing nucleotide triphosphate hydrolases"/>
    <property type="match status" value="1"/>
</dbReference>
<keyword evidence="4" id="KW-1185">Reference proteome</keyword>
<gene>
    <name evidence="3" type="ORF">SUNI508_07499</name>
</gene>
<evidence type="ECO:0000256" key="1">
    <source>
        <dbReference type="ARBA" id="ARBA00022737"/>
    </source>
</evidence>
<evidence type="ECO:0000313" key="3">
    <source>
        <dbReference type="EMBL" id="KAK9418978.1"/>
    </source>
</evidence>
<dbReference type="InterPro" id="IPR056884">
    <property type="entry name" value="NPHP3-like_N"/>
</dbReference>